<protein>
    <submittedName>
        <fullName evidence="1">Uncharacterized protein</fullName>
    </submittedName>
</protein>
<dbReference type="EnsemblPlants" id="AVESA.00010b.r2.UnG1463240.1">
    <property type="protein sequence ID" value="AVESA.00010b.r2.UnG1463240.1.CDS"/>
    <property type="gene ID" value="AVESA.00010b.r2.UnG1463240"/>
</dbReference>
<sequence>MVRLCREKSTSNVYAMKKLKKSEMLRRGQVEHVRAERNLLAEVDSAYIVKLYCSFQDDEFLYLVMEYLPGGDMMTLLMRKDTLTEDESSFYVAETILAIESIHKHNYIHRDIKPDNLLLDRTGHLKLSDFGLCKPLDSSSFPNFTEFDNAAGNNTNPSADGDKPLSNPAVPRRTQQEQLLHWQKNRRIHVALESSTENIMAQLTALQRQFKDSSHLSSLCSSSSCSAPSPPSSSQS</sequence>
<name>A0ACD6AQC0_AVESA</name>
<accession>A0ACD6AQC0</accession>
<dbReference type="Proteomes" id="UP001732700">
    <property type="component" value="Unassembled WGS sequence"/>
</dbReference>
<evidence type="ECO:0000313" key="2">
    <source>
        <dbReference type="Proteomes" id="UP001732700"/>
    </source>
</evidence>
<evidence type="ECO:0000313" key="1">
    <source>
        <dbReference type="EnsemblPlants" id="AVESA.00010b.r2.UnG1463240.1.CDS"/>
    </source>
</evidence>
<organism evidence="1 2">
    <name type="scientific">Avena sativa</name>
    <name type="common">Oat</name>
    <dbReference type="NCBI Taxonomy" id="4498"/>
    <lineage>
        <taxon>Eukaryota</taxon>
        <taxon>Viridiplantae</taxon>
        <taxon>Streptophyta</taxon>
        <taxon>Embryophyta</taxon>
        <taxon>Tracheophyta</taxon>
        <taxon>Spermatophyta</taxon>
        <taxon>Magnoliopsida</taxon>
        <taxon>Liliopsida</taxon>
        <taxon>Poales</taxon>
        <taxon>Poaceae</taxon>
        <taxon>BOP clade</taxon>
        <taxon>Pooideae</taxon>
        <taxon>Poodae</taxon>
        <taxon>Poeae</taxon>
        <taxon>Poeae Chloroplast Group 1 (Aveneae type)</taxon>
        <taxon>Aveninae</taxon>
        <taxon>Avena</taxon>
    </lineage>
</organism>
<reference evidence="1" key="1">
    <citation type="submission" date="2025-09" db="UniProtKB">
        <authorList>
            <consortium name="EnsemblPlants"/>
        </authorList>
    </citation>
    <scope>IDENTIFICATION</scope>
</reference>
<proteinExistence type="predicted"/>
<keyword evidence="2" id="KW-1185">Reference proteome</keyword>